<evidence type="ECO:0000313" key="2">
    <source>
        <dbReference type="Proteomes" id="UP000002565"/>
    </source>
</evidence>
<protein>
    <submittedName>
        <fullName evidence="1">Uncharacterized protein</fullName>
    </submittedName>
</protein>
<dbReference type="RefSeq" id="WP_002969231.1">
    <property type="nucleotide sequence ID" value="NC_010742.1"/>
</dbReference>
<dbReference type="AlphaFoldDB" id="A0A0F6ANS0"/>
<gene>
    <name evidence="1" type="ordered locus">BAbS19_I01550</name>
</gene>
<dbReference type="Proteomes" id="UP000002565">
    <property type="component" value="Chromosome 1"/>
</dbReference>
<reference evidence="1 2" key="1">
    <citation type="journal article" date="2008" name="PLoS ONE">
        <title>Genome sequence of Brucella abortus vaccine strain S19 compared to virulent strains yields candidate virulence genes.</title>
        <authorList>
            <person name="Crasta O.R."/>
            <person name="Folkerts O."/>
            <person name="Fei Z."/>
            <person name="Mane S.P."/>
            <person name="Evans C."/>
            <person name="Martino-Catt S."/>
            <person name="Bricker B."/>
            <person name="Yu G."/>
            <person name="Du L."/>
            <person name="Sobral B.W."/>
        </authorList>
    </citation>
    <scope>NUCLEOTIDE SEQUENCE [LARGE SCALE GENOMIC DNA]</scope>
    <source>
        <strain evidence="1 2">S19</strain>
    </source>
</reference>
<dbReference type="GeneID" id="93014837"/>
<proteinExistence type="predicted"/>
<accession>A0A0F6ANS0</accession>
<dbReference type="KEGG" id="bmc:BAbS19_I01550"/>
<name>A0A0F6ANS0_BRUA1</name>
<sequence length="70" mass="7642">MALPLPKPGVEAAPFPQNLPGYSIGPKIDIGFQKARCFEKLKHVSQKAGNAREVSNHGFTIAMREFGLHP</sequence>
<evidence type="ECO:0000313" key="1">
    <source>
        <dbReference type="EMBL" id="ACD71709.1"/>
    </source>
</evidence>
<dbReference type="EMBL" id="CP000887">
    <property type="protein sequence ID" value="ACD71709.1"/>
    <property type="molecule type" value="Genomic_DNA"/>
</dbReference>
<organism evidence="1 2">
    <name type="scientific">Brucella abortus (strain S19)</name>
    <dbReference type="NCBI Taxonomy" id="430066"/>
    <lineage>
        <taxon>Bacteria</taxon>
        <taxon>Pseudomonadati</taxon>
        <taxon>Pseudomonadota</taxon>
        <taxon>Alphaproteobacteria</taxon>
        <taxon>Hyphomicrobiales</taxon>
        <taxon>Brucellaceae</taxon>
        <taxon>Brucella/Ochrobactrum group</taxon>
        <taxon>Brucella</taxon>
    </lineage>
</organism>
<dbReference type="HOGENOM" id="CLU_2822670_0_0_5"/>